<sequence length="129" mass="15055">MQLYTLDFEVRDYECDLQGIVNNAVYQNYYEHARHKLLKQRGLDFARLHLENIDPVVYRIEIDFKRPLKSGDQFSIESYIEREGNLKFLFFQCIKKNDAIINKAKVTVVFTSQGKPIAAPQNILEALGL</sequence>
<organism evidence="3 4">
    <name type="scientific">Pseudopedobacter beijingensis</name>
    <dbReference type="NCBI Taxonomy" id="1207056"/>
    <lineage>
        <taxon>Bacteria</taxon>
        <taxon>Pseudomonadati</taxon>
        <taxon>Bacteroidota</taxon>
        <taxon>Sphingobacteriia</taxon>
        <taxon>Sphingobacteriales</taxon>
        <taxon>Sphingobacteriaceae</taxon>
        <taxon>Pseudopedobacter</taxon>
    </lineage>
</organism>
<dbReference type="CDD" id="cd00586">
    <property type="entry name" value="4HBT"/>
    <property type="match status" value="1"/>
</dbReference>
<dbReference type="Gene3D" id="3.10.129.10">
    <property type="entry name" value="Hotdog Thioesterase"/>
    <property type="match status" value="1"/>
</dbReference>
<dbReference type="SUPFAM" id="SSF54637">
    <property type="entry name" value="Thioesterase/thiol ester dehydrase-isomerase"/>
    <property type="match status" value="1"/>
</dbReference>
<keyword evidence="2 3" id="KW-0378">Hydrolase</keyword>
<name>A0ABW4IFD9_9SPHI</name>
<accession>A0ABW4IFD9</accession>
<evidence type="ECO:0000313" key="4">
    <source>
        <dbReference type="Proteomes" id="UP001597118"/>
    </source>
</evidence>
<gene>
    <name evidence="3" type="ORF">ACFSAH_12595</name>
</gene>
<protein>
    <submittedName>
        <fullName evidence="3">Acyl-CoA thioesterase</fullName>
        <ecNumber evidence="3">3.1.2.-</ecNumber>
    </submittedName>
</protein>
<dbReference type="PANTHER" id="PTHR31793:SF27">
    <property type="entry name" value="NOVEL THIOESTERASE SUPERFAMILY DOMAIN AND SAPOSIN A-TYPE DOMAIN CONTAINING PROTEIN (0610012H03RIK)"/>
    <property type="match status" value="1"/>
</dbReference>
<proteinExistence type="inferred from homology"/>
<dbReference type="PANTHER" id="PTHR31793">
    <property type="entry name" value="4-HYDROXYBENZOYL-COA THIOESTERASE FAMILY MEMBER"/>
    <property type="match status" value="1"/>
</dbReference>
<dbReference type="GO" id="GO:0016787">
    <property type="term" value="F:hydrolase activity"/>
    <property type="evidence" value="ECO:0007669"/>
    <property type="project" value="UniProtKB-KW"/>
</dbReference>
<dbReference type="InterPro" id="IPR050563">
    <property type="entry name" value="4-hydroxybenzoyl-CoA_TE"/>
</dbReference>
<keyword evidence="4" id="KW-1185">Reference proteome</keyword>
<dbReference type="Pfam" id="PF13279">
    <property type="entry name" value="4HBT_2"/>
    <property type="match status" value="1"/>
</dbReference>
<dbReference type="InterPro" id="IPR029069">
    <property type="entry name" value="HotDog_dom_sf"/>
</dbReference>
<evidence type="ECO:0000256" key="2">
    <source>
        <dbReference type="ARBA" id="ARBA00022801"/>
    </source>
</evidence>
<comment type="caution">
    <text evidence="3">The sequence shown here is derived from an EMBL/GenBank/DDBJ whole genome shotgun (WGS) entry which is preliminary data.</text>
</comment>
<dbReference type="PIRSF" id="PIRSF003230">
    <property type="entry name" value="YbgC"/>
    <property type="match status" value="1"/>
</dbReference>
<dbReference type="EC" id="3.1.2.-" evidence="3"/>
<dbReference type="InterPro" id="IPR006684">
    <property type="entry name" value="YbgC/YbaW"/>
</dbReference>
<reference evidence="4" key="1">
    <citation type="journal article" date="2019" name="Int. J. Syst. Evol. Microbiol.">
        <title>The Global Catalogue of Microorganisms (GCM) 10K type strain sequencing project: providing services to taxonomists for standard genome sequencing and annotation.</title>
        <authorList>
            <consortium name="The Broad Institute Genomics Platform"/>
            <consortium name="The Broad Institute Genome Sequencing Center for Infectious Disease"/>
            <person name="Wu L."/>
            <person name="Ma J."/>
        </authorList>
    </citation>
    <scope>NUCLEOTIDE SEQUENCE [LARGE SCALE GENOMIC DNA]</scope>
    <source>
        <strain evidence="4">CCUG 53762</strain>
    </source>
</reference>
<evidence type="ECO:0000256" key="1">
    <source>
        <dbReference type="ARBA" id="ARBA00005953"/>
    </source>
</evidence>
<evidence type="ECO:0000313" key="3">
    <source>
        <dbReference type="EMBL" id="MFD1630722.1"/>
    </source>
</evidence>
<dbReference type="Proteomes" id="UP001597118">
    <property type="component" value="Unassembled WGS sequence"/>
</dbReference>
<dbReference type="RefSeq" id="WP_379663098.1">
    <property type="nucleotide sequence ID" value="NZ_JBHUDG010000019.1"/>
</dbReference>
<comment type="similarity">
    <text evidence="1">Belongs to the 4-hydroxybenzoyl-CoA thioesterase family.</text>
</comment>
<dbReference type="EMBL" id="JBHUDG010000019">
    <property type="protein sequence ID" value="MFD1630722.1"/>
    <property type="molecule type" value="Genomic_DNA"/>
</dbReference>